<evidence type="ECO:0000256" key="19">
    <source>
        <dbReference type="ARBA" id="ARBA00047576"/>
    </source>
</evidence>
<feature type="transmembrane region" description="Helical" evidence="24">
    <location>
        <begin position="594"/>
        <end position="618"/>
    </location>
</feature>
<gene>
    <name evidence="27" type="ORF">ACEWY4_017913</name>
</gene>
<dbReference type="EMBL" id="JBHFQA010000015">
    <property type="protein sequence ID" value="KAL2086854.1"/>
    <property type="molecule type" value="Genomic_DNA"/>
</dbReference>
<feature type="transmembrane region" description="Helical" evidence="24">
    <location>
        <begin position="171"/>
        <end position="192"/>
    </location>
</feature>
<feature type="transmembrane region" description="Helical" evidence="24">
    <location>
        <begin position="212"/>
        <end position="231"/>
    </location>
</feature>
<dbReference type="FunFam" id="1.20.1560.10:FF:000037">
    <property type="entry name" value="ATP-binding cassette subfamily C member 10"/>
    <property type="match status" value="1"/>
</dbReference>
<feature type="domain" description="ABC transmembrane type-1" evidence="26">
    <location>
        <begin position="380"/>
        <end position="656"/>
    </location>
</feature>
<dbReference type="SMART" id="SM00382">
    <property type="entry name" value="AAA"/>
    <property type="match status" value="2"/>
</dbReference>
<dbReference type="GO" id="GO:0016323">
    <property type="term" value="C:basolateral plasma membrane"/>
    <property type="evidence" value="ECO:0007669"/>
    <property type="project" value="UniProtKB-SubCell"/>
</dbReference>
<dbReference type="CDD" id="cd18598">
    <property type="entry name" value="ABC_6TM_MRP7_D1_like"/>
    <property type="match status" value="1"/>
</dbReference>
<keyword evidence="8" id="KW-0677">Repeat</keyword>
<feature type="transmembrane region" description="Helical" evidence="24">
    <location>
        <begin position="447"/>
        <end position="470"/>
    </location>
</feature>
<keyword evidence="14 24" id="KW-0472">Membrane</keyword>
<comment type="subcellular location">
    <subcellularLocation>
        <location evidence="17">Basal cell membrane</location>
        <topology evidence="17">Multi-pass membrane protein</topology>
    </subcellularLocation>
    <subcellularLocation>
        <location evidence="1">Basolateral cell membrane</location>
        <topology evidence="1">Multi-pass membrane protein</topology>
    </subcellularLocation>
</comment>
<comment type="catalytic activity">
    <reaction evidence="19">
        <text>17beta-estradiol 17-O-(beta-D-glucuronate)(in) + ATP + H2O = 17beta-estradiol 17-O-(beta-D-glucuronate)(out) + ADP + phosphate + H(+)</text>
        <dbReference type="Rhea" id="RHEA:60128"/>
        <dbReference type="ChEBI" id="CHEBI:15377"/>
        <dbReference type="ChEBI" id="CHEBI:15378"/>
        <dbReference type="ChEBI" id="CHEBI:30616"/>
        <dbReference type="ChEBI" id="CHEBI:43474"/>
        <dbReference type="ChEBI" id="CHEBI:82961"/>
        <dbReference type="ChEBI" id="CHEBI:456216"/>
    </reaction>
    <physiologicalReaction direction="left-to-right" evidence="19">
        <dbReference type="Rhea" id="RHEA:60129"/>
    </physiologicalReaction>
</comment>
<evidence type="ECO:0000256" key="13">
    <source>
        <dbReference type="ARBA" id="ARBA00023055"/>
    </source>
</evidence>
<dbReference type="InterPro" id="IPR011527">
    <property type="entry name" value="ABC1_TM_dom"/>
</dbReference>
<feature type="transmembrane region" description="Helical" evidence="24">
    <location>
        <begin position="136"/>
        <end position="159"/>
    </location>
</feature>
<dbReference type="EC" id="7.6.2.2" evidence="3"/>
<evidence type="ECO:0000256" key="9">
    <source>
        <dbReference type="ARBA" id="ARBA00022741"/>
    </source>
</evidence>
<evidence type="ECO:0000256" key="8">
    <source>
        <dbReference type="ARBA" id="ARBA00022737"/>
    </source>
</evidence>
<accession>A0ABD1JI68</accession>
<dbReference type="GO" id="GO:0006869">
    <property type="term" value="P:lipid transport"/>
    <property type="evidence" value="ECO:0007669"/>
    <property type="project" value="UniProtKB-KW"/>
</dbReference>
<evidence type="ECO:0000256" key="4">
    <source>
        <dbReference type="ARBA" id="ARBA00022448"/>
    </source>
</evidence>
<dbReference type="PROSITE" id="PS00211">
    <property type="entry name" value="ABC_TRANSPORTER_1"/>
    <property type="match status" value="2"/>
</dbReference>
<evidence type="ECO:0000256" key="11">
    <source>
        <dbReference type="ARBA" id="ARBA00022967"/>
    </source>
</evidence>
<protein>
    <recommendedName>
        <fullName evidence="21">ATP-binding cassette sub-family C member 10</fullName>
        <ecNumber evidence="3">7.6.2.2</ecNumber>
        <ecNumber evidence="15">7.6.2.3</ecNumber>
    </recommendedName>
    <alternativeName>
        <fullName evidence="22">Multidrug resistance-associated protein 7</fullName>
    </alternativeName>
</protein>
<dbReference type="Gene3D" id="1.20.1560.10">
    <property type="entry name" value="ABC transporter type 1, transmembrane domain"/>
    <property type="match status" value="2"/>
</dbReference>
<feature type="transmembrane region" description="Helical" evidence="24">
    <location>
        <begin position="1161"/>
        <end position="1187"/>
    </location>
</feature>
<evidence type="ECO:0000256" key="17">
    <source>
        <dbReference type="ARBA" id="ARBA00034696"/>
    </source>
</evidence>
<proteinExistence type="inferred from homology"/>
<evidence type="ECO:0000256" key="12">
    <source>
        <dbReference type="ARBA" id="ARBA00022989"/>
    </source>
</evidence>
<dbReference type="PROSITE" id="PS50893">
    <property type="entry name" value="ABC_TRANSPORTER_2"/>
    <property type="match status" value="2"/>
</dbReference>
<reference evidence="27 28" key="1">
    <citation type="submission" date="2024-09" db="EMBL/GenBank/DDBJ databases">
        <title>A chromosome-level genome assembly of Gray's grenadier anchovy, Coilia grayii.</title>
        <authorList>
            <person name="Fu Z."/>
        </authorList>
    </citation>
    <scope>NUCLEOTIDE SEQUENCE [LARGE SCALE GENOMIC DNA]</scope>
    <source>
        <strain evidence="27">G4</strain>
        <tissue evidence="27">Muscle</tissue>
    </source>
</reference>
<keyword evidence="12 24" id="KW-1133">Transmembrane helix</keyword>
<feature type="transmembrane region" description="Helical" evidence="24">
    <location>
        <begin position="373"/>
        <end position="392"/>
    </location>
</feature>
<evidence type="ECO:0000256" key="20">
    <source>
        <dbReference type="ARBA" id="ARBA00048007"/>
    </source>
</evidence>
<evidence type="ECO:0000256" key="3">
    <source>
        <dbReference type="ARBA" id="ARBA00012191"/>
    </source>
</evidence>
<comment type="catalytic activity">
    <reaction evidence="16">
        <text>ATP + H2O + xenobioticSide 1 = ADP + phosphate + xenobioticSide 2.</text>
        <dbReference type="EC" id="7.6.2.2"/>
    </reaction>
</comment>
<dbReference type="PANTHER" id="PTHR24223:SF330">
    <property type="entry name" value="ATP-BINDING CASSETTE SUB-FAMILY C MEMBER 10"/>
    <property type="match status" value="1"/>
</dbReference>
<dbReference type="PANTHER" id="PTHR24223">
    <property type="entry name" value="ATP-BINDING CASSETTE SUB-FAMILY C"/>
    <property type="match status" value="1"/>
</dbReference>
<evidence type="ECO:0000256" key="2">
    <source>
        <dbReference type="ARBA" id="ARBA00009726"/>
    </source>
</evidence>
<dbReference type="CDD" id="cd03250">
    <property type="entry name" value="ABCC_MRP_domain1"/>
    <property type="match status" value="1"/>
</dbReference>
<sequence length="1591" mass="175238">MVAMMGGSILTNLDCTRKLHGNISVYTDSLTMKGQWAGFDPADIISELCHTDTNDPFPVWRDGTFNPCFNQLVFGSLPYAALAVGSACYLSTSRCVYLQTHQSYGWNVRAASALLIGLLFIGDVVSVALLQESDMYLDILTDGCAIIAWLVHFGAMVVLQRSAYRLTRGPTVLLVLVLLLVPNLVITLMAYAQDRDYLDLLQVLRVSRLAMAVARAALLLVYLLVFGVPCVKSVRDPMSINTSDFSPLLPQQISVGEMVAEDGSGWLSRLLYLWLNPLLLQGERGQLERPGDVYQLPRKLRTATIHQRFRRCWEICQKEAAVSQCRDPETLQRSDRSLQDGSWTEPVEDATHQDVQVDEDVSLLRVLHRAFGLHYYSLGVLKLAASMLAFAGPLLLSRLVGYMESREAPVRQGVWCAVGLFASTFVAALLQNVFVFQMSKVSLEARAAVVTAIYGKAMRVSGAALARFTLGEVVNFMSTDTDRLVNFCNSFHEVWSLPFQFALALYLLYLQVGVAFLGGLGVAILLVPLNKVLAARILKNNEHMLAHKDSRVKLMTEVLFGIRVLKFYNWEQHFVQKINECREKELSHLKALKYLDAVCVYTWAALPVVISILTFLPYVLLGNQLTAAKVFPTIALVWMLIHPLNAFPWVLNGTLEAKVSLDRIQRFLRLRNQDLNAYYNKDAPEDPVSALELWQASFSWQTSDPDGAAQLSDEETSSRRPTGSLSLSSLNLSIQQGQLVAVVGKVGCGKSSLLAAITGELQRLGGSVYVAGRTEGFGLAAQEPWIQHATVRDNILFGRDFDSTFYQAVIEACALSDDLNMLPNGDRTEVGENGVTLSGGQKSRLALARAVYMDKDIYLLDDPLAAVDTDVAHHLMEKCILGMLSSKTRILCTHRIEFLDRADVVVLMDNGTIIKTGSPSEILPLVEAEPKDRKNDKNKIEKDVLGQEGEEQEPSNEILLEEGPEESGEEQKKVGGLDWSVYRAYWKAVGGALATSILLSLLLMQASKNISEWWLSHWISHLKSNSTDTSAADVNIPPPHHSPMLLLVFPGGLTTPVSVGETSALGNVSSDLKFYMTVYGSLAATNTLLTAARSFLFAYGAICAARVVHSRLLDRVLKATMSFFDTTPLGRVLNRFSSDVNTVDDSLPFVFSLLMDDVFNLLGMLAVMAYALPWLLLPLLPLGALCYRMQRFHRHSSRELKRLCSITLSPIYSHFSETLAGLGTVRASGNAARFEGENEERLEQYQRCLFASNAAMQWLDIRLQMIGVAVVTGISIIAVVQHQFGSIDPGLVGLSLSYALSLTNLLSLLIFGFAQTEMQMVSVERTEEYSTSVPIEPQDGRRQVPPAWPQHGRVEFCGAVLAYRPGLPNALDGVSVELLPGERVGIVGRTGSGKSTLFLALFRMAELNQGCILLDGVDIGQVALSQLRSKMAIIPQDPFLFSGSVRDNLDPCGRHSDQHLLGALGKCHLEQVVSRMGGLGAEVGERGKSLSVGQRQLLCLARALLTQANVLCIDEATASVDQMTDVLLQRTIRETFKGKTVLTIAHRLNTIMDSDRVLVMHAGKVVEFDSPAALSQMEDSFFHRLLEGRGA</sequence>
<evidence type="ECO:0000256" key="16">
    <source>
        <dbReference type="ARBA" id="ARBA00034018"/>
    </source>
</evidence>
<dbReference type="InterPro" id="IPR017871">
    <property type="entry name" value="ABC_transporter-like_CS"/>
</dbReference>
<keyword evidence="28" id="KW-1185">Reference proteome</keyword>
<dbReference type="GO" id="GO:0015431">
    <property type="term" value="F:ABC-type glutathione S-conjugate transporter activity"/>
    <property type="evidence" value="ECO:0007669"/>
    <property type="project" value="UniProtKB-EC"/>
</dbReference>
<evidence type="ECO:0000256" key="23">
    <source>
        <dbReference type="SAM" id="MobiDB-lite"/>
    </source>
</evidence>
<dbReference type="FunFam" id="3.40.50.300:FF:001090">
    <property type="entry name" value="ATP-binding cassette subfamily C member 10"/>
    <property type="match status" value="1"/>
</dbReference>
<evidence type="ECO:0000256" key="18">
    <source>
        <dbReference type="ARBA" id="ARBA00047523"/>
    </source>
</evidence>
<keyword evidence="9" id="KW-0547">Nucleotide-binding</keyword>
<feature type="transmembrane region" description="Helical" evidence="24">
    <location>
        <begin position="110"/>
        <end position="130"/>
    </location>
</feature>
<feature type="region of interest" description="Disordered" evidence="23">
    <location>
        <begin position="704"/>
        <end position="724"/>
    </location>
</feature>
<dbReference type="Gene3D" id="3.40.50.300">
    <property type="entry name" value="P-loop containing nucleotide triphosphate hydrolases"/>
    <property type="match status" value="2"/>
</dbReference>
<comment type="catalytic activity">
    <reaction evidence="20">
        <text>an S-substituted glutathione(in) + ATP + H2O = an S-substituted glutathione(out) + ADP + phosphate + H(+)</text>
        <dbReference type="Rhea" id="RHEA:19121"/>
        <dbReference type="ChEBI" id="CHEBI:15377"/>
        <dbReference type="ChEBI" id="CHEBI:15378"/>
        <dbReference type="ChEBI" id="CHEBI:30616"/>
        <dbReference type="ChEBI" id="CHEBI:43474"/>
        <dbReference type="ChEBI" id="CHEBI:90779"/>
        <dbReference type="ChEBI" id="CHEBI:456216"/>
        <dbReference type="EC" id="7.6.2.3"/>
    </reaction>
    <physiologicalReaction direction="left-to-right" evidence="20">
        <dbReference type="Rhea" id="RHEA:19122"/>
    </physiologicalReaction>
</comment>
<evidence type="ECO:0000256" key="24">
    <source>
        <dbReference type="SAM" id="Phobius"/>
    </source>
</evidence>
<dbReference type="InterPro" id="IPR036640">
    <property type="entry name" value="ABC1_TM_sf"/>
</dbReference>
<evidence type="ECO:0000256" key="1">
    <source>
        <dbReference type="ARBA" id="ARBA00004554"/>
    </source>
</evidence>
<name>A0ABD1JI68_9TELE</name>
<evidence type="ECO:0000256" key="22">
    <source>
        <dbReference type="ARBA" id="ARBA00082787"/>
    </source>
</evidence>
<dbReference type="Pfam" id="PF00005">
    <property type="entry name" value="ABC_tran"/>
    <property type="match status" value="2"/>
</dbReference>
<evidence type="ECO:0000256" key="10">
    <source>
        <dbReference type="ARBA" id="ARBA00022840"/>
    </source>
</evidence>
<evidence type="ECO:0000256" key="21">
    <source>
        <dbReference type="ARBA" id="ARBA00067405"/>
    </source>
</evidence>
<dbReference type="Proteomes" id="UP001591681">
    <property type="component" value="Unassembled WGS sequence"/>
</dbReference>
<dbReference type="Pfam" id="PF00664">
    <property type="entry name" value="ABC_membrane"/>
    <property type="match status" value="2"/>
</dbReference>
<comment type="similarity">
    <text evidence="2">Belongs to the ABC transporter superfamily. ABCC family. Conjugate transporter (TC 3.A.1.208) subfamily.</text>
</comment>
<feature type="transmembrane region" description="Helical" evidence="24">
    <location>
        <begin position="1296"/>
        <end position="1314"/>
    </location>
</feature>
<evidence type="ECO:0000256" key="6">
    <source>
        <dbReference type="ARBA" id="ARBA00022553"/>
    </source>
</evidence>
<dbReference type="CDD" id="cd03244">
    <property type="entry name" value="ABCC_MRP_domain2"/>
    <property type="match status" value="1"/>
</dbReference>
<dbReference type="InterPro" id="IPR027417">
    <property type="entry name" value="P-loop_NTPase"/>
</dbReference>
<feature type="domain" description="ABC transporter" evidence="25">
    <location>
        <begin position="711"/>
        <end position="935"/>
    </location>
</feature>
<evidence type="ECO:0000256" key="15">
    <source>
        <dbReference type="ARBA" id="ARBA00024220"/>
    </source>
</evidence>
<evidence type="ECO:0000313" key="28">
    <source>
        <dbReference type="Proteomes" id="UP001591681"/>
    </source>
</evidence>
<organism evidence="27 28">
    <name type="scientific">Coilia grayii</name>
    <name type="common">Gray's grenadier anchovy</name>
    <dbReference type="NCBI Taxonomy" id="363190"/>
    <lineage>
        <taxon>Eukaryota</taxon>
        <taxon>Metazoa</taxon>
        <taxon>Chordata</taxon>
        <taxon>Craniata</taxon>
        <taxon>Vertebrata</taxon>
        <taxon>Euteleostomi</taxon>
        <taxon>Actinopterygii</taxon>
        <taxon>Neopterygii</taxon>
        <taxon>Teleostei</taxon>
        <taxon>Clupei</taxon>
        <taxon>Clupeiformes</taxon>
        <taxon>Clupeoidei</taxon>
        <taxon>Engraulidae</taxon>
        <taxon>Coilinae</taxon>
        <taxon>Coilia</taxon>
    </lineage>
</organism>
<evidence type="ECO:0000256" key="7">
    <source>
        <dbReference type="ARBA" id="ARBA00022692"/>
    </source>
</evidence>
<dbReference type="EC" id="7.6.2.3" evidence="15"/>
<dbReference type="PROSITE" id="PS50929">
    <property type="entry name" value="ABC_TM1F"/>
    <property type="match status" value="2"/>
</dbReference>
<feature type="transmembrane region" description="Helical" evidence="24">
    <location>
        <begin position="1265"/>
        <end position="1284"/>
    </location>
</feature>
<keyword evidence="5" id="KW-1003">Cell membrane</keyword>
<feature type="domain" description="ABC transporter" evidence="25">
    <location>
        <begin position="1354"/>
        <end position="1587"/>
    </location>
</feature>
<evidence type="ECO:0000259" key="25">
    <source>
        <dbReference type="PROSITE" id="PS50893"/>
    </source>
</evidence>
<keyword evidence="7 24" id="KW-0812">Transmembrane</keyword>
<keyword evidence="13" id="KW-0445">Lipid transport</keyword>
<dbReference type="InterPro" id="IPR003593">
    <property type="entry name" value="AAA+_ATPase"/>
</dbReference>
<evidence type="ECO:0000256" key="14">
    <source>
        <dbReference type="ARBA" id="ARBA00023136"/>
    </source>
</evidence>
<feature type="transmembrane region" description="Helical" evidence="24">
    <location>
        <begin position="503"/>
        <end position="529"/>
    </location>
</feature>
<keyword evidence="4" id="KW-0813">Transport</keyword>
<dbReference type="SUPFAM" id="SSF90123">
    <property type="entry name" value="ABC transporter transmembrane region"/>
    <property type="match status" value="2"/>
</dbReference>
<dbReference type="InterPro" id="IPR050173">
    <property type="entry name" value="ABC_transporter_C-like"/>
</dbReference>
<comment type="caution">
    <text evidence="27">The sequence shown here is derived from an EMBL/GenBank/DDBJ whole genome shotgun (WGS) entry which is preliminary data.</text>
</comment>
<feature type="transmembrane region" description="Helical" evidence="24">
    <location>
        <begin position="79"/>
        <end position="98"/>
    </location>
</feature>
<evidence type="ECO:0000313" key="27">
    <source>
        <dbReference type="EMBL" id="KAL2086854.1"/>
    </source>
</evidence>
<dbReference type="GO" id="GO:0005524">
    <property type="term" value="F:ATP binding"/>
    <property type="evidence" value="ECO:0007669"/>
    <property type="project" value="UniProtKB-KW"/>
</dbReference>
<dbReference type="FunFam" id="3.40.50.300:FF:000163">
    <property type="entry name" value="Multidrug resistance-associated protein member 4"/>
    <property type="match status" value="1"/>
</dbReference>
<keyword evidence="11" id="KW-1278">Translocase</keyword>
<feature type="compositionally biased region" description="Acidic residues" evidence="23">
    <location>
        <begin position="948"/>
        <end position="968"/>
    </location>
</feature>
<feature type="transmembrane region" description="Helical" evidence="24">
    <location>
        <begin position="412"/>
        <end position="435"/>
    </location>
</feature>
<evidence type="ECO:0000259" key="26">
    <source>
        <dbReference type="PROSITE" id="PS50929"/>
    </source>
</evidence>
<feature type="region of interest" description="Disordered" evidence="23">
    <location>
        <begin position="943"/>
        <end position="972"/>
    </location>
</feature>
<dbReference type="InterPro" id="IPR003439">
    <property type="entry name" value="ABC_transporter-like_ATP-bd"/>
</dbReference>
<comment type="catalytic activity">
    <reaction evidence="18">
        <text>leukotriene C4(in) + ATP + H2O = leukotriene C4(out) + ADP + phosphate + H(+)</text>
        <dbReference type="Rhea" id="RHEA:38963"/>
        <dbReference type="ChEBI" id="CHEBI:15377"/>
        <dbReference type="ChEBI" id="CHEBI:15378"/>
        <dbReference type="ChEBI" id="CHEBI:30616"/>
        <dbReference type="ChEBI" id="CHEBI:43474"/>
        <dbReference type="ChEBI" id="CHEBI:57973"/>
        <dbReference type="ChEBI" id="CHEBI:456216"/>
    </reaction>
    <physiologicalReaction direction="left-to-right" evidence="18">
        <dbReference type="Rhea" id="RHEA:38964"/>
    </physiologicalReaction>
</comment>
<feature type="domain" description="ABC transmembrane type-1" evidence="26">
    <location>
        <begin position="1064"/>
        <end position="1318"/>
    </location>
</feature>
<keyword evidence="10" id="KW-0067">ATP-binding</keyword>
<dbReference type="SUPFAM" id="SSF52540">
    <property type="entry name" value="P-loop containing nucleoside triphosphate hydrolases"/>
    <property type="match status" value="2"/>
</dbReference>
<dbReference type="CDD" id="cd18605">
    <property type="entry name" value="ABC_6TM_MRP7_D2_like"/>
    <property type="match status" value="1"/>
</dbReference>
<dbReference type="GO" id="GO:0008559">
    <property type="term" value="F:ABC-type xenobiotic transporter activity"/>
    <property type="evidence" value="ECO:0007669"/>
    <property type="project" value="UniProtKB-EC"/>
</dbReference>
<evidence type="ECO:0000256" key="5">
    <source>
        <dbReference type="ARBA" id="ARBA00022475"/>
    </source>
</evidence>
<keyword evidence="6" id="KW-0597">Phosphoprotein</keyword>